<dbReference type="InterPro" id="IPR036770">
    <property type="entry name" value="Ankyrin_rpt-contain_sf"/>
</dbReference>
<accession>A0A167R3V3</accession>
<sequence>MDHPQLFIVTNKKEISHGIDLKTGLNIFKRSKFVVTDIKHISYQLINGYYLRFVSFPENNPDFQVEYFNNCYHTNMIILGDRFELCDSKTFEIISKLGFDLGDKNVYEWASYFKWLDKEEIESIDSNVEKILVENSNVICQNDDTSYELLDESQIEDIKKIISFSAENNDLDTIKDIISYNNYYEFINVGLFNASKYGHIEIVKYLSSIFGANNNDAVRVALENNHLDIYEYLKKFDIDLDMCLEVAAFNGHLIVVQDILFENYNPRGAFFKAAEGAKFDVIEYILTLNCLNTNDIKIAITIIKSQIRNMNTYNKDTSQEEIILDYLNQKY</sequence>
<organism evidence="1 2">
    <name type="scientific">Powai lake megavirus</name>
    <dbReference type="NCBI Taxonomy" id="1842663"/>
    <lineage>
        <taxon>Viruses</taxon>
        <taxon>Varidnaviria</taxon>
        <taxon>Bamfordvirae</taxon>
        <taxon>Nucleocytoviricota</taxon>
        <taxon>Megaviricetes</taxon>
        <taxon>Imitervirales</taxon>
        <taxon>Mimiviridae</taxon>
        <taxon>Megamimivirinae</taxon>
        <taxon>Megavirus</taxon>
        <taxon>Megavirus powaiense</taxon>
    </lineage>
</organism>
<dbReference type="KEGG" id="vg:80512644"/>
<dbReference type="Gene3D" id="1.25.40.20">
    <property type="entry name" value="Ankyrin repeat-containing domain"/>
    <property type="match status" value="1"/>
</dbReference>
<keyword evidence="2" id="KW-1185">Reference proteome</keyword>
<proteinExistence type="predicted"/>
<name>A0A167R3V3_9VIRU</name>
<dbReference type="SUPFAM" id="SSF48403">
    <property type="entry name" value="Ankyrin repeat"/>
    <property type="match status" value="1"/>
</dbReference>
<dbReference type="GeneID" id="80512644"/>
<dbReference type="RefSeq" id="YP_010776033.1">
    <property type="nucleotide sequence ID" value="NC_075034.1"/>
</dbReference>
<dbReference type="EMBL" id="KU877344">
    <property type="protein sequence ID" value="ANB50282.1"/>
    <property type="molecule type" value="Genomic_DNA"/>
</dbReference>
<reference evidence="1 2" key="1">
    <citation type="journal article" date="2016" name="Genome Announc.">
        <title>Complete Genome Sequence of a New Megavirus Family Member Isolated from an Inland Water Lake for the First Time in India.</title>
        <authorList>
            <person name="Chatterjee A."/>
            <person name="Ali F."/>
            <person name="Bange D."/>
            <person name="Kondabagil K."/>
        </authorList>
    </citation>
    <scope>NUCLEOTIDE SEQUENCE [LARGE SCALE GENOMIC DNA]</scope>
    <source>
        <strain evidence="1">1</strain>
    </source>
</reference>
<dbReference type="Proteomes" id="UP000241365">
    <property type="component" value="Segment"/>
</dbReference>
<evidence type="ECO:0000313" key="2">
    <source>
        <dbReference type="Proteomes" id="UP000241365"/>
    </source>
</evidence>
<evidence type="ECO:0000313" key="1">
    <source>
        <dbReference type="EMBL" id="ANB50282.1"/>
    </source>
</evidence>
<protein>
    <submittedName>
        <fullName evidence="1">Putative ankyrin repeat protein</fullName>
    </submittedName>
</protein>